<keyword evidence="5" id="KW-1185">Reference proteome</keyword>
<protein>
    <submittedName>
        <fullName evidence="6">Uncharacterized protein</fullName>
    </submittedName>
</protein>
<feature type="compositionally biased region" description="Low complexity" evidence="4">
    <location>
        <begin position="232"/>
        <end position="246"/>
    </location>
</feature>
<evidence type="ECO:0000256" key="3">
    <source>
        <dbReference type="ARBA" id="ARBA00023242"/>
    </source>
</evidence>
<feature type="compositionally biased region" description="Basic and acidic residues" evidence="4">
    <location>
        <begin position="142"/>
        <end position="159"/>
    </location>
</feature>
<evidence type="ECO:0000256" key="1">
    <source>
        <dbReference type="ARBA" id="ARBA00004123"/>
    </source>
</evidence>
<evidence type="ECO:0000313" key="6">
    <source>
        <dbReference type="WBParaSite" id="Gr19_v10_g5879.t1"/>
    </source>
</evidence>
<dbReference type="GO" id="GO:0005730">
    <property type="term" value="C:nucleolus"/>
    <property type="evidence" value="ECO:0007669"/>
    <property type="project" value="InterPro"/>
</dbReference>
<feature type="compositionally biased region" description="Acidic residues" evidence="4">
    <location>
        <begin position="660"/>
        <end position="689"/>
    </location>
</feature>
<dbReference type="PANTHER" id="PTHR13213">
    <property type="entry name" value="MYB-BINDING PROTEIN 1A FAMILY MEMBER"/>
    <property type="match status" value="1"/>
</dbReference>
<accession>A0A914I202</accession>
<dbReference type="InterPro" id="IPR016024">
    <property type="entry name" value="ARM-type_fold"/>
</dbReference>
<comment type="similarity">
    <text evidence="2">Belongs to the MYBBP1A family.</text>
</comment>
<feature type="region of interest" description="Disordered" evidence="4">
    <location>
        <begin position="1089"/>
        <end position="1141"/>
    </location>
</feature>
<keyword evidence="3" id="KW-0539">Nucleus</keyword>
<feature type="compositionally biased region" description="Acidic residues" evidence="4">
    <location>
        <begin position="1091"/>
        <end position="1141"/>
    </location>
</feature>
<proteinExistence type="inferred from homology"/>
<sequence length="1141" mass="128022">MVKLNIYSSSSSPPAATTPPYSSANRNQRGGGSSTKFGGKPHSSGGGSAAKFGGKPKPWTPTARPSFRKAQENGENFGGKKRAQSEPRKHFQPRHQQSPFAKPILKMPNSAKPAVVDHQRTPFKFGQKRRVSFGSESNGSVEKQRKMLRVEKSGDETPKIGDQILHQKMNGGSATSKGAGNRTPNRAFDHKRVPSAQRQPTIANVVENATTTTTPVVQKAKQYQQDTGKAVQQQQENGKKGQQQQQPEKDKAVQQRGKGKKGQQQQQPEKDKAVQQPEKGKKVQQQQQPEKGKKVQQQQQPEKDKAVQQPEKGKKVQQQQQPEKGKTVQQREKGKKVQQRQQNNTAVVTTTTALIKNEAKPQTQQKVSESDKKGAVPVSKREKKRLQKKNRKAKIEQQQQKGQLKHETSQKNEKNKHEKLTRQAVETLQNAVNMMQNGDVKEEAEKEGGGKNDNALFNTVASALERLIPARFSFGHMRSFRFSAEHSNAIVRMGAVLEPKKFKQFVQLTSVSNEGSKTAEEKEEDEPRVLAHTLWVLSASLCLLGHAASAAGGEKNVQRHDEYLKEAVELRKMARDLLSSATDGAADVQQKQQQFVTAVAAMAPALVDLVLAWASRTAWIHRALGAFALSRFAKWLRCAQLEPILEAIVQKDAELLQAEGESDDEEEEDEEEMEGEDKSEDEAEEDEEEEKKAEVNPKLVADVRKAMGKAAFPKNVAEVPSDEDNWELSDDQMFRLDHDLARAFRKHSSQRVELARQASIFRMRLIDLLFAYLSVAPYSEAMSLSMHILSSVVWRTNSNQKKLGIQVIEPLLRRKKENTASSKRLAKLFKQLIDGASTEQPEQQHTSKREAAEAVARGSLLLFSLASDHEEHKCAPELFQLVEQKLLNAYFTDDRNTNRTLLQSTVLERLCRQYPQYLGSKFLLTILDFAIDNKVPENKKLQAFNFAHSLLSRKDSPEYYATVLDDIGTYFARAVPLFIKQSAPTDDIRKMKRLLAKFVFMLGWFLNGKIASEASTKAIKQSLARAAIDGPLDEQKLTALLGQDGMKELRRFLMLRGAIQQFGGDKMVAVRFIAALGKKLEVLMVDVKTADEEEGDEDESELDDEEEEEEADDGEETDDEMDDEEEEEMEDEDEDDDDDVE</sequence>
<dbReference type="WBParaSite" id="Gr19_v10_g5879.t1">
    <property type="protein sequence ID" value="Gr19_v10_g5879.t1"/>
    <property type="gene ID" value="Gr19_v10_g5879"/>
</dbReference>
<feature type="region of interest" description="Disordered" evidence="4">
    <location>
        <begin position="658"/>
        <end position="697"/>
    </location>
</feature>
<evidence type="ECO:0000256" key="4">
    <source>
        <dbReference type="SAM" id="MobiDB-lite"/>
    </source>
</evidence>
<dbReference type="InterPro" id="IPR007015">
    <property type="entry name" value="DNA_pol_V/MYBBP1A"/>
</dbReference>
<dbReference type="GO" id="GO:0003714">
    <property type="term" value="F:transcription corepressor activity"/>
    <property type="evidence" value="ECO:0007669"/>
    <property type="project" value="TreeGrafter"/>
</dbReference>
<dbReference type="Pfam" id="PF04931">
    <property type="entry name" value="DNA_pol_phi"/>
    <property type="match status" value="1"/>
</dbReference>
<evidence type="ECO:0000256" key="2">
    <source>
        <dbReference type="ARBA" id="ARBA00006809"/>
    </source>
</evidence>
<dbReference type="Proteomes" id="UP000887572">
    <property type="component" value="Unplaced"/>
</dbReference>
<feature type="compositionally biased region" description="Basic and acidic residues" evidence="4">
    <location>
        <begin position="323"/>
        <end position="332"/>
    </location>
</feature>
<dbReference type="SUPFAM" id="SSF48371">
    <property type="entry name" value="ARM repeat"/>
    <property type="match status" value="1"/>
</dbReference>
<name>A0A914I202_GLORO</name>
<comment type="subcellular location">
    <subcellularLocation>
        <location evidence="1">Nucleus</location>
    </subcellularLocation>
</comment>
<feature type="region of interest" description="Disordered" evidence="4">
    <location>
        <begin position="1"/>
        <end position="418"/>
    </location>
</feature>
<feature type="compositionally biased region" description="Basic and acidic residues" evidence="4">
    <location>
        <begin position="268"/>
        <end position="281"/>
    </location>
</feature>
<organism evidence="5 6">
    <name type="scientific">Globodera rostochiensis</name>
    <name type="common">Golden nematode worm</name>
    <name type="synonym">Heterodera rostochiensis</name>
    <dbReference type="NCBI Taxonomy" id="31243"/>
    <lineage>
        <taxon>Eukaryota</taxon>
        <taxon>Metazoa</taxon>
        <taxon>Ecdysozoa</taxon>
        <taxon>Nematoda</taxon>
        <taxon>Chromadorea</taxon>
        <taxon>Rhabditida</taxon>
        <taxon>Tylenchina</taxon>
        <taxon>Tylenchomorpha</taxon>
        <taxon>Tylenchoidea</taxon>
        <taxon>Heteroderidae</taxon>
        <taxon>Heteroderinae</taxon>
        <taxon>Globodera</taxon>
    </lineage>
</organism>
<feature type="compositionally biased region" description="Polar residues" evidence="4">
    <location>
        <begin position="221"/>
        <end position="231"/>
    </location>
</feature>
<reference evidence="6" key="1">
    <citation type="submission" date="2022-11" db="UniProtKB">
        <authorList>
            <consortium name="WormBaseParasite"/>
        </authorList>
    </citation>
    <scope>IDENTIFICATION</scope>
</reference>
<feature type="compositionally biased region" description="Polar residues" evidence="4">
    <location>
        <begin position="283"/>
        <end position="300"/>
    </location>
</feature>
<feature type="compositionally biased region" description="Polar residues" evidence="4">
    <location>
        <begin position="170"/>
        <end position="184"/>
    </location>
</feature>
<dbReference type="GO" id="GO:0003723">
    <property type="term" value="F:RNA binding"/>
    <property type="evidence" value="ECO:0007669"/>
    <property type="project" value="TreeGrafter"/>
</dbReference>
<feature type="compositionally biased region" description="Basic residues" evidence="4">
    <location>
        <begin position="381"/>
        <end position="392"/>
    </location>
</feature>
<evidence type="ECO:0000313" key="5">
    <source>
        <dbReference type="Proteomes" id="UP000887572"/>
    </source>
</evidence>
<feature type="compositionally biased region" description="Basic and acidic residues" evidence="4">
    <location>
        <begin position="404"/>
        <end position="418"/>
    </location>
</feature>
<feature type="compositionally biased region" description="Low complexity" evidence="4">
    <location>
        <begin position="7"/>
        <end position="24"/>
    </location>
</feature>
<dbReference type="AlphaFoldDB" id="A0A914I202"/>
<dbReference type="GO" id="GO:0043565">
    <property type="term" value="F:sequence-specific DNA binding"/>
    <property type="evidence" value="ECO:0007669"/>
    <property type="project" value="TreeGrafter"/>
</dbReference>
<feature type="compositionally biased region" description="Basic and acidic residues" evidence="4">
    <location>
        <begin position="301"/>
        <end position="314"/>
    </location>
</feature>
<feature type="compositionally biased region" description="Low complexity" evidence="4">
    <location>
        <begin position="341"/>
        <end position="353"/>
    </location>
</feature>
<dbReference type="PANTHER" id="PTHR13213:SF2">
    <property type="entry name" value="MYB-BINDING PROTEIN 1A"/>
    <property type="match status" value="1"/>
</dbReference>